<protein>
    <submittedName>
        <fullName evidence="1">Uncharacterized protein</fullName>
    </submittedName>
</protein>
<reference evidence="1 2" key="2">
    <citation type="journal article" date="2017" name="Nature">
        <title>The Apostasia genome and the evolution of orchids.</title>
        <authorList>
            <person name="Zhang G.Q."/>
            <person name="Liu K.W."/>
            <person name="Li Z."/>
            <person name="Lohaus R."/>
            <person name="Hsiao Y.Y."/>
            <person name="Niu S.C."/>
            <person name="Wang J.Y."/>
            <person name="Lin Y.C."/>
            <person name="Xu Q."/>
            <person name="Chen L.J."/>
            <person name="Yoshida K."/>
            <person name="Fujiwara S."/>
            <person name="Wang Z.W."/>
            <person name="Zhang Y.Q."/>
            <person name="Mitsuda N."/>
            <person name="Wang M."/>
            <person name="Liu G.H."/>
            <person name="Pecoraro L."/>
            <person name="Huang H.X."/>
            <person name="Xiao X.J."/>
            <person name="Lin M."/>
            <person name="Wu X.Y."/>
            <person name="Wu W.L."/>
            <person name="Chen Y.Y."/>
            <person name="Chang S.B."/>
            <person name="Sakamoto S."/>
            <person name="Ohme-Takagi M."/>
            <person name="Yagi M."/>
            <person name="Zeng S.J."/>
            <person name="Shen C.Y."/>
            <person name="Yeh C.M."/>
            <person name="Luo Y.B."/>
            <person name="Tsai W.C."/>
            <person name="Van de Peer Y."/>
            <person name="Liu Z.J."/>
        </authorList>
    </citation>
    <scope>NUCLEOTIDE SEQUENCE [LARGE SCALE GENOMIC DNA]</scope>
    <source>
        <tissue evidence="1">The whole plant</tissue>
    </source>
</reference>
<dbReference type="AlphaFoldDB" id="A0A2I0VD96"/>
<name>A0A2I0VD96_9ASPA</name>
<sequence length="51" mass="6103">MYLYYAHNIGFSVWKDHHGFWPNSRKIKSKDFVYSKVGFKKGIDLNSNSKY</sequence>
<proteinExistence type="predicted"/>
<keyword evidence="2" id="KW-1185">Reference proteome</keyword>
<reference evidence="1 2" key="1">
    <citation type="journal article" date="2016" name="Sci. Rep.">
        <title>The Dendrobium catenatum Lindl. genome sequence provides insights into polysaccharide synthase, floral development and adaptive evolution.</title>
        <authorList>
            <person name="Zhang G.Q."/>
            <person name="Xu Q."/>
            <person name="Bian C."/>
            <person name="Tsai W.C."/>
            <person name="Yeh C.M."/>
            <person name="Liu K.W."/>
            <person name="Yoshida K."/>
            <person name="Zhang L.S."/>
            <person name="Chang S.B."/>
            <person name="Chen F."/>
            <person name="Shi Y."/>
            <person name="Su Y.Y."/>
            <person name="Zhang Y.Q."/>
            <person name="Chen L.J."/>
            <person name="Yin Y."/>
            <person name="Lin M."/>
            <person name="Huang H."/>
            <person name="Deng H."/>
            <person name="Wang Z.W."/>
            <person name="Zhu S.L."/>
            <person name="Zhao X."/>
            <person name="Deng C."/>
            <person name="Niu S.C."/>
            <person name="Huang J."/>
            <person name="Wang M."/>
            <person name="Liu G.H."/>
            <person name="Yang H.J."/>
            <person name="Xiao X.J."/>
            <person name="Hsiao Y.Y."/>
            <person name="Wu W.L."/>
            <person name="Chen Y.Y."/>
            <person name="Mitsuda N."/>
            <person name="Ohme-Takagi M."/>
            <person name="Luo Y.B."/>
            <person name="Van de Peer Y."/>
            <person name="Liu Z.J."/>
        </authorList>
    </citation>
    <scope>NUCLEOTIDE SEQUENCE [LARGE SCALE GENOMIC DNA]</scope>
    <source>
        <tissue evidence="1">The whole plant</tissue>
    </source>
</reference>
<accession>A0A2I0VD96</accession>
<evidence type="ECO:0000313" key="1">
    <source>
        <dbReference type="EMBL" id="PKU61366.1"/>
    </source>
</evidence>
<dbReference type="EMBL" id="KZ503795">
    <property type="protein sequence ID" value="PKU61366.1"/>
    <property type="molecule type" value="Genomic_DNA"/>
</dbReference>
<dbReference type="Proteomes" id="UP000233837">
    <property type="component" value="Unassembled WGS sequence"/>
</dbReference>
<evidence type="ECO:0000313" key="2">
    <source>
        <dbReference type="Proteomes" id="UP000233837"/>
    </source>
</evidence>
<gene>
    <name evidence="1" type="ORF">MA16_Dca017798</name>
</gene>
<organism evidence="1 2">
    <name type="scientific">Dendrobium catenatum</name>
    <dbReference type="NCBI Taxonomy" id="906689"/>
    <lineage>
        <taxon>Eukaryota</taxon>
        <taxon>Viridiplantae</taxon>
        <taxon>Streptophyta</taxon>
        <taxon>Embryophyta</taxon>
        <taxon>Tracheophyta</taxon>
        <taxon>Spermatophyta</taxon>
        <taxon>Magnoliopsida</taxon>
        <taxon>Liliopsida</taxon>
        <taxon>Asparagales</taxon>
        <taxon>Orchidaceae</taxon>
        <taxon>Epidendroideae</taxon>
        <taxon>Malaxideae</taxon>
        <taxon>Dendrobiinae</taxon>
        <taxon>Dendrobium</taxon>
    </lineage>
</organism>